<comment type="caution">
    <text evidence="2">The sequence shown here is derived from an EMBL/GenBank/DDBJ whole genome shotgun (WGS) entry which is preliminary data.</text>
</comment>
<evidence type="ECO:0000313" key="3">
    <source>
        <dbReference type="Proteomes" id="UP000324222"/>
    </source>
</evidence>
<dbReference type="AlphaFoldDB" id="A0A5B7JNI7"/>
<name>A0A5B7JNI7_PORTR</name>
<evidence type="ECO:0000256" key="1">
    <source>
        <dbReference type="SAM" id="Phobius"/>
    </source>
</evidence>
<dbReference type="EMBL" id="VSRR010113812">
    <property type="protein sequence ID" value="MPC98380.1"/>
    <property type="molecule type" value="Genomic_DNA"/>
</dbReference>
<proteinExistence type="predicted"/>
<feature type="transmembrane region" description="Helical" evidence="1">
    <location>
        <begin position="26"/>
        <end position="45"/>
    </location>
</feature>
<keyword evidence="1" id="KW-0812">Transmembrane</keyword>
<sequence length="47" mass="5624">MKMCRSHSVSSLKQNIFRPKSLRHQMLNLVLCHLQVLTWIFYHVIDA</sequence>
<keyword evidence="3" id="KW-1185">Reference proteome</keyword>
<accession>A0A5B7JNI7</accession>
<keyword evidence="1" id="KW-0472">Membrane</keyword>
<dbReference type="Proteomes" id="UP000324222">
    <property type="component" value="Unassembled WGS sequence"/>
</dbReference>
<protein>
    <submittedName>
        <fullName evidence="2">Uncharacterized protein</fullName>
    </submittedName>
</protein>
<evidence type="ECO:0000313" key="2">
    <source>
        <dbReference type="EMBL" id="MPC98380.1"/>
    </source>
</evidence>
<organism evidence="2 3">
    <name type="scientific">Portunus trituberculatus</name>
    <name type="common">Swimming crab</name>
    <name type="synonym">Neptunus trituberculatus</name>
    <dbReference type="NCBI Taxonomy" id="210409"/>
    <lineage>
        <taxon>Eukaryota</taxon>
        <taxon>Metazoa</taxon>
        <taxon>Ecdysozoa</taxon>
        <taxon>Arthropoda</taxon>
        <taxon>Crustacea</taxon>
        <taxon>Multicrustacea</taxon>
        <taxon>Malacostraca</taxon>
        <taxon>Eumalacostraca</taxon>
        <taxon>Eucarida</taxon>
        <taxon>Decapoda</taxon>
        <taxon>Pleocyemata</taxon>
        <taxon>Brachyura</taxon>
        <taxon>Eubrachyura</taxon>
        <taxon>Portunoidea</taxon>
        <taxon>Portunidae</taxon>
        <taxon>Portuninae</taxon>
        <taxon>Portunus</taxon>
    </lineage>
</organism>
<gene>
    <name evidence="2" type="ORF">E2C01_093749</name>
</gene>
<reference evidence="2 3" key="1">
    <citation type="submission" date="2019-05" db="EMBL/GenBank/DDBJ databases">
        <title>Another draft genome of Portunus trituberculatus and its Hox gene families provides insights of decapod evolution.</title>
        <authorList>
            <person name="Jeong J.-H."/>
            <person name="Song I."/>
            <person name="Kim S."/>
            <person name="Choi T."/>
            <person name="Kim D."/>
            <person name="Ryu S."/>
            <person name="Kim W."/>
        </authorList>
    </citation>
    <scope>NUCLEOTIDE SEQUENCE [LARGE SCALE GENOMIC DNA]</scope>
    <source>
        <tissue evidence="2">Muscle</tissue>
    </source>
</reference>
<keyword evidence="1" id="KW-1133">Transmembrane helix</keyword>